<dbReference type="SUPFAM" id="SSF57701">
    <property type="entry name" value="Zn2/Cys6 DNA-binding domain"/>
    <property type="match status" value="1"/>
</dbReference>
<dbReference type="GO" id="GO:0008270">
    <property type="term" value="F:zinc ion binding"/>
    <property type="evidence" value="ECO:0007669"/>
    <property type="project" value="InterPro"/>
</dbReference>
<dbReference type="PANTHER" id="PTHR37540">
    <property type="entry name" value="TRANSCRIPTION FACTOR (ACR-2), PUTATIVE-RELATED-RELATED"/>
    <property type="match status" value="1"/>
</dbReference>
<dbReference type="InterPro" id="IPR001138">
    <property type="entry name" value="Zn2Cys6_DnaBD"/>
</dbReference>
<sequence length="446" mass="50509">MVVIRMTSRYANQACEICKSRKKKCDRLLPTCTSCKTKFRRCNYEEDRTQHEIRKLRAQLENLTKLLPTRSMYTYHHHPSPSPLNVDPPIQYPILSRWYMPFLLNHYHELCSPSFARIDVGAAHSFSLNSWMQAAFSDPCMFHGILFAASSHLDVLRGERDNPVTHYHRRNATRQLINNISSPQKLPDTTVAAALYLWHYESMNCRVEEAQIHKNGLKEMVKSKGGLTKLGLGGFLSHLIILIDIGDAVLNASRPHYASLGSSSLPEPPITLLSAVLHGSESDPRAHGIPMSLIHLLRQVHQASLLFESQQISKKDVRNPILEDELLADEPGDENLLHAACSCAAYILLNSLRRVIPFSSDENQGAVEQLRSYLSQLNDDQWLEADRETIVWLCFTGAAAAKENRTWFLAKVGPVVMSLKPDELRLFKLGAVHLCRLLQYLQEINA</sequence>
<dbReference type="GO" id="GO:0000981">
    <property type="term" value="F:DNA-binding transcription factor activity, RNA polymerase II-specific"/>
    <property type="evidence" value="ECO:0007669"/>
    <property type="project" value="InterPro"/>
</dbReference>
<keyword evidence="3" id="KW-1185">Reference proteome</keyword>
<dbReference type="EMBL" id="KV454306">
    <property type="protein sequence ID" value="ODQ69017.1"/>
    <property type="molecule type" value="Genomic_DNA"/>
</dbReference>
<dbReference type="InterPro" id="IPR021858">
    <property type="entry name" value="Fun_TF"/>
</dbReference>
<feature type="domain" description="Zn(2)-C6 fungal-type" evidence="1">
    <location>
        <begin position="14"/>
        <end position="44"/>
    </location>
</feature>
<dbReference type="PROSITE" id="PS50048">
    <property type="entry name" value="ZN2_CY6_FUNGAL_2"/>
    <property type="match status" value="1"/>
</dbReference>
<reference evidence="2 3" key="1">
    <citation type="journal article" date="2016" name="Proc. Natl. Acad. Sci. U.S.A.">
        <title>Comparative genomics of biotechnologically important yeasts.</title>
        <authorList>
            <person name="Riley R."/>
            <person name="Haridas S."/>
            <person name="Wolfe K.H."/>
            <person name="Lopes M.R."/>
            <person name="Hittinger C.T."/>
            <person name="Goeker M."/>
            <person name="Salamov A.A."/>
            <person name="Wisecaver J.H."/>
            <person name="Long T.M."/>
            <person name="Calvey C.H."/>
            <person name="Aerts A.L."/>
            <person name="Barry K.W."/>
            <person name="Choi C."/>
            <person name="Clum A."/>
            <person name="Coughlan A.Y."/>
            <person name="Deshpande S."/>
            <person name="Douglass A.P."/>
            <person name="Hanson S.J."/>
            <person name="Klenk H.-P."/>
            <person name="LaButti K.M."/>
            <person name="Lapidus A."/>
            <person name="Lindquist E.A."/>
            <person name="Lipzen A.M."/>
            <person name="Meier-Kolthoff J.P."/>
            <person name="Ohm R.A."/>
            <person name="Otillar R.P."/>
            <person name="Pangilinan J.L."/>
            <person name="Peng Y."/>
            <person name="Rokas A."/>
            <person name="Rosa C.A."/>
            <person name="Scheuner C."/>
            <person name="Sibirny A.A."/>
            <person name="Slot J.C."/>
            <person name="Stielow J.B."/>
            <person name="Sun H."/>
            <person name="Kurtzman C.P."/>
            <person name="Blackwell M."/>
            <person name="Grigoriev I.V."/>
            <person name="Jeffries T.W."/>
        </authorList>
    </citation>
    <scope>NUCLEOTIDE SEQUENCE [LARGE SCALE GENOMIC DNA]</scope>
    <source>
        <strain evidence="2 3">NRRL Y-11557</strain>
    </source>
</reference>
<dbReference type="SMART" id="SM00066">
    <property type="entry name" value="GAL4"/>
    <property type="match status" value="1"/>
</dbReference>
<dbReference type="Pfam" id="PF11951">
    <property type="entry name" value="Fungal_trans_2"/>
    <property type="match status" value="1"/>
</dbReference>
<dbReference type="STRING" id="675824.A0A1E3PW19"/>
<dbReference type="InterPro" id="IPR036864">
    <property type="entry name" value="Zn2-C6_fun-type_DNA-bd_sf"/>
</dbReference>
<dbReference type="CDD" id="cd00067">
    <property type="entry name" value="GAL4"/>
    <property type="match status" value="1"/>
</dbReference>
<evidence type="ECO:0000313" key="3">
    <source>
        <dbReference type="Proteomes" id="UP000094385"/>
    </source>
</evidence>
<dbReference type="AlphaFoldDB" id="A0A1E3PW19"/>
<proteinExistence type="predicted"/>
<dbReference type="PANTHER" id="PTHR37540:SF5">
    <property type="entry name" value="TRANSCRIPTION FACTOR DOMAIN-CONTAINING PROTEIN"/>
    <property type="match status" value="1"/>
</dbReference>
<dbReference type="Gene3D" id="4.10.240.10">
    <property type="entry name" value="Zn(2)-C6 fungal-type DNA-binding domain"/>
    <property type="match status" value="1"/>
</dbReference>
<gene>
    <name evidence="2" type="ORF">LIPSTDRAFT_76516</name>
</gene>
<dbReference type="Pfam" id="PF00172">
    <property type="entry name" value="Zn_clus"/>
    <property type="match status" value="1"/>
</dbReference>
<dbReference type="PROSITE" id="PS00463">
    <property type="entry name" value="ZN2_CY6_FUNGAL_1"/>
    <property type="match status" value="1"/>
</dbReference>
<dbReference type="OrthoDB" id="2154091at2759"/>
<organism evidence="2 3">
    <name type="scientific">Lipomyces starkeyi NRRL Y-11557</name>
    <dbReference type="NCBI Taxonomy" id="675824"/>
    <lineage>
        <taxon>Eukaryota</taxon>
        <taxon>Fungi</taxon>
        <taxon>Dikarya</taxon>
        <taxon>Ascomycota</taxon>
        <taxon>Saccharomycotina</taxon>
        <taxon>Lipomycetes</taxon>
        <taxon>Lipomycetales</taxon>
        <taxon>Lipomycetaceae</taxon>
        <taxon>Lipomyces</taxon>
    </lineage>
</organism>
<evidence type="ECO:0000313" key="2">
    <source>
        <dbReference type="EMBL" id="ODQ69017.1"/>
    </source>
</evidence>
<name>A0A1E3PW19_LIPST</name>
<accession>A0A1E3PW19</accession>
<dbReference type="Proteomes" id="UP000094385">
    <property type="component" value="Unassembled WGS sequence"/>
</dbReference>
<protein>
    <recommendedName>
        <fullName evidence="1">Zn(2)-C6 fungal-type domain-containing protein</fullName>
    </recommendedName>
</protein>
<evidence type="ECO:0000259" key="1">
    <source>
        <dbReference type="PROSITE" id="PS50048"/>
    </source>
</evidence>